<dbReference type="Pfam" id="PF01784">
    <property type="entry name" value="DUF34_NIF3"/>
    <property type="match status" value="1"/>
</dbReference>
<feature type="binding site" evidence="6">
    <location>
        <position position="65"/>
    </location>
    <ligand>
        <name>a divalent metal cation</name>
        <dbReference type="ChEBI" id="CHEBI:60240"/>
        <label>1</label>
    </ligand>
</feature>
<organism evidence="7 8">
    <name type="scientific">Propioniciclava sinopodophylli</name>
    <dbReference type="NCBI Taxonomy" id="1837344"/>
    <lineage>
        <taxon>Bacteria</taxon>
        <taxon>Bacillati</taxon>
        <taxon>Actinomycetota</taxon>
        <taxon>Actinomycetes</taxon>
        <taxon>Propionibacteriales</taxon>
        <taxon>Propionibacteriaceae</taxon>
        <taxon>Propioniciclava</taxon>
    </lineage>
</organism>
<feature type="binding site" evidence="6">
    <location>
        <position position="66"/>
    </location>
    <ligand>
        <name>a divalent metal cation</name>
        <dbReference type="ChEBI" id="CHEBI:60240"/>
        <label>1</label>
    </ligand>
</feature>
<keyword evidence="8" id="KW-1185">Reference proteome</keyword>
<dbReference type="PANTHER" id="PTHR13799">
    <property type="entry name" value="NGG1 INTERACTING FACTOR 3"/>
    <property type="match status" value="1"/>
</dbReference>
<keyword evidence="4 5" id="KW-0479">Metal-binding</keyword>
<dbReference type="Gene3D" id="3.40.1390.30">
    <property type="entry name" value="NIF3 (NGG1p interacting factor 3)-like"/>
    <property type="match status" value="1"/>
</dbReference>
<dbReference type="GO" id="GO:0005737">
    <property type="term" value="C:cytoplasm"/>
    <property type="evidence" value="ECO:0007669"/>
    <property type="project" value="TreeGrafter"/>
</dbReference>
<dbReference type="RefSeq" id="WP_131170149.1">
    <property type="nucleotide sequence ID" value="NZ_SDMQ01000022.1"/>
</dbReference>
<dbReference type="PIRSF" id="PIRSF037489">
    <property type="entry name" value="UCP037489_NIF3_YqfO"/>
    <property type="match status" value="1"/>
</dbReference>
<dbReference type="NCBIfam" id="TIGR00486">
    <property type="entry name" value="YbgI_SA1388"/>
    <property type="match status" value="1"/>
</dbReference>
<evidence type="ECO:0000313" key="8">
    <source>
        <dbReference type="Proteomes" id="UP000292373"/>
    </source>
</evidence>
<gene>
    <name evidence="7" type="ORF">ET989_14270</name>
</gene>
<evidence type="ECO:0000256" key="3">
    <source>
        <dbReference type="ARBA" id="ARBA00022112"/>
    </source>
</evidence>
<dbReference type="InterPro" id="IPR036069">
    <property type="entry name" value="DUF34/NIF3_sf"/>
</dbReference>
<accession>A0A4Q9KAL5</accession>
<dbReference type="InterPro" id="IPR017221">
    <property type="entry name" value="DUF34/NIF3_bac"/>
</dbReference>
<comment type="caution">
    <text evidence="7">The sequence shown here is derived from an EMBL/GenBank/DDBJ whole genome shotgun (WGS) entry which is preliminary data.</text>
</comment>
<evidence type="ECO:0000256" key="1">
    <source>
        <dbReference type="ARBA" id="ARBA00006964"/>
    </source>
</evidence>
<dbReference type="Proteomes" id="UP000292373">
    <property type="component" value="Unassembled WGS sequence"/>
</dbReference>
<reference evidence="7 8" key="1">
    <citation type="submission" date="2019-01" db="EMBL/GenBank/DDBJ databases">
        <title>Lactibacter flavus gen. nov., sp. nov., a novel bacterium of the family Propionibacteriaceae isolated from raw milk and dairy products.</title>
        <authorList>
            <person name="Huptas C."/>
            <person name="Wenning M."/>
            <person name="Breitenwieser F."/>
            <person name="Doll E."/>
            <person name="Von Neubeck M."/>
            <person name="Busse H.-J."/>
            <person name="Scherer S."/>
        </authorList>
    </citation>
    <scope>NUCLEOTIDE SEQUENCE [LARGE SCALE GENOMIC DNA]</scope>
    <source>
        <strain evidence="7 8">KCTC 33808</strain>
    </source>
</reference>
<feature type="binding site" evidence="6">
    <location>
        <position position="104"/>
    </location>
    <ligand>
        <name>a divalent metal cation</name>
        <dbReference type="ChEBI" id="CHEBI:60240"/>
        <label>1</label>
    </ligand>
</feature>
<evidence type="ECO:0000256" key="6">
    <source>
        <dbReference type="PIRSR" id="PIRSR602678-1"/>
    </source>
</evidence>
<comment type="subunit">
    <text evidence="2">Homohexamer.</text>
</comment>
<name>A0A4Q9KAL5_9ACTN</name>
<dbReference type="InterPro" id="IPR015867">
    <property type="entry name" value="N-reg_PII/ATP_PRibTrfase_C"/>
</dbReference>
<dbReference type="AlphaFoldDB" id="A0A4Q9KAL5"/>
<dbReference type="FunFam" id="3.40.1390.30:FF:000001">
    <property type="entry name" value="GTP cyclohydrolase 1 type 2"/>
    <property type="match status" value="1"/>
</dbReference>
<feature type="binding site" evidence="6">
    <location>
        <position position="338"/>
    </location>
    <ligand>
        <name>a divalent metal cation</name>
        <dbReference type="ChEBI" id="CHEBI:60240"/>
        <label>1</label>
    </ligand>
</feature>
<evidence type="ECO:0000313" key="7">
    <source>
        <dbReference type="EMBL" id="TBT82527.1"/>
    </source>
</evidence>
<feature type="binding site" evidence="6">
    <location>
        <position position="334"/>
    </location>
    <ligand>
        <name>a divalent metal cation</name>
        <dbReference type="ChEBI" id="CHEBI:60240"/>
        <label>1</label>
    </ligand>
</feature>
<dbReference type="GO" id="GO:0046872">
    <property type="term" value="F:metal ion binding"/>
    <property type="evidence" value="ECO:0007669"/>
    <property type="project" value="UniProtKB-UniRule"/>
</dbReference>
<dbReference type="PANTHER" id="PTHR13799:SF14">
    <property type="entry name" value="GTP CYCLOHYDROLASE 1 TYPE 2 HOMOLOG"/>
    <property type="match status" value="1"/>
</dbReference>
<dbReference type="EMBL" id="SDMQ01000022">
    <property type="protein sequence ID" value="TBT82527.1"/>
    <property type="molecule type" value="Genomic_DNA"/>
</dbReference>
<proteinExistence type="inferred from homology"/>
<evidence type="ECO:0000256" key="2">
    <source>
        <dbReference type="ARBA" id="ARBA00011643"/>
    </source>
</evidence>
<evidence type="ECO:0000256" key="4">
    <source>
        <dbReference type="ARBA" id="ARBA00022723"/>
    </source>
</evidence>
<dbReference type="Gene3D" id="3.30.70.120">
    <property type="match status" value="1"/>
</dbReference>
<dbReference type="FunFam" id="3.30.70.120:FF:000006">
    <property type="entry name" value="GTP cyclohydrolase 1 type 2 homolog"/>
    <property type="match status" value="1"/>
</dbReference>
<dbReference type="InterPro" id="IPR002678">
    <property type="entry name" value="DUF34/NIF3"/>
</dbReference>
<comment type="similarity">
    <text evidence="1 5">Belongs to the GTP cyclohydrolase I type 2/NIF3 family.</text>
</comment>
<protein>
    <recommendedName>
        <fullName evidence="3 5">GTP cyclohydrolase 1 type 2 homolog</fullName>
    </recommendedName>
</protein>
<dbReference type="OrthoDB" id="9795763at2"/>
<evidence type="ECO:0000256" key="5">
    <source>
        <dbReference type="PIRNR" id="PIRNR037489"/>
    </source>
</evidence>
<dbReference type="SUPFAM" id="SSF102705">
    <property type="entry name" value="NIF3 (NGG1p interacting factor 3)-like"/>
    <property type="match status" value="1"/>
</dbReference>
<sequence length="376" mass="39421">MATVREVTGWLEAAYPPHLAEDWDRVGLAVGDPDAEVTHIHLAVDITDAVIAEAAEVGAQLLVTHHPLLLRGIHAVRTDQPKGRLVAALLRGGIAQFAAHTNADSAPEGVAQALASACGLVDQRPLRPVPTAPLDKVVTFVPTADAEDVIDALAAAGAGAIGDYDRCAFTATGTGTFRPLAGANPTIGSVGAIERIEEVRIEMVLPRARRAAVLAALRAAHPYEEPAFDVLELAAEASANGLGRIGRLAEPLTAREFARRVAAAVPETAGGVKLGGDPERLLRDVAVVGGAGDSMLDAVRAAGVDAYVTGDLRHHAAQDFLAHDDAPVLVDVPHWAAEWTWLPLAQRVLDRAAADAGVRVRSTLSRIVTDPWGERH</sequence>